<keyword evidence="2" id="KW-1185">Reference proteome</keyword>
<proteinExistence type="predicted"/>
<dbReference type="Proteomes" id="UP000324974">
    <property type="component" value="Chromosome"/>
</dbReference>
<name>A0A5C1AGF2_9BACT</name>
<evidence type="ECO:0000313" key="2">
    <source>
        <dbReference type="Proteomes" id="UP000324974"/>
    </source>
</evidence>
<evidence type="ECO:0000313" key="1">
    <source>
        <dbReference type="EMBL" id="QEL17715.1"/>
    </source>
</evidence>
<dbReference type="AlphaFoldDB" id="A0A5C1AGF2"/>
<dbReference type="KEGG" id="lrs:PX52LOC_04714"/>
<protein>
    <submittedName>
        <fullName evidence="1">Uncharacterized protein</fullName>
    </submittedName>
</protein>
<reference evidence="2" key="1">
    <citation type="submission" date="2019-08" db="EMBL/GenBank/DDBJ databases">
        <title>Limnoglobus roseus gen. nov., sp. nov., a novel freshwater planctomycete with a giant genome from the family Gemmataceae.</title>
        <authorList>
            <person name="Kulichevskaya I.S."/>
            <person name="Naumoff D.G."/>
            <person name="Miroshnikov K."/>
            <person name="Ivanova A."/>
            <person name="Philippov D.A."/>
            <person name="Hakobyan A."/>
            <person name="Rijpstra I.C."/>
            <person name="Sinninghe Damste J.S."/>
            <person name="Liesack W."/>
            <person name="Dedysh S.N."/>
        </authorList>
    </citation>
    <scope>NUCLEOTIDE SEQUENCE [LARGE SCALE GENOMIC DNA]</scope>
    <source>
        <strain evidence="2">PX52</strain>
    </source>
</reference>
<sequence>MEWLTPQLCISMCALVTAVSSLYVAVSNYRRSNYPVLRLCQFETDYTSSEENNSALFARIQVTLQNFGIPLSKLSMSLKFKVPDGVGTCAYSLGLGTDDGTSIRDGQFAKGMYVRFILKSYKLDSIARSWMSRLICARSQHTSVQLFADKYLVWQHRLHDRFWWIKSKWNWMAVKWNRLWKQDVRVDESGKIKLTSYCRLPLFRSDAWHVDQFVRFLADEAKRRSNAEASGLSHSPLLG</sequence>
<organism evidence="1 2">
    <name type="scientific">Limnoglobus roseus</name>
    <dbReference type="NCBI Taxonomy" id="2598579"/>
    <lineage>
        <taxon>Bacteria</taxon>
        <taxon>Pseudomonadati</taxon>
        <taxon>Planctomycetota</taxon>
        <taxon>Planctomycetia</taxon>
        <taxon>Gemmatales</taxon>
        <taxon>Gemmataceae</taxon>
        <taxon>Limnoglobus</taxon>
    </lineage>
</organism>
<dbReference type="EMBL" id="CP042425">
    <property type="protein sequence ID" value="QEL17715.1"/>
    <property type="molecule type" value="Genomic_DNA"/>
</dbReference>
<accession>A0A5C1AGF2</accession>
<gene>
    <name evidence="1" type="ORF">PX52LOC_04714</name>
</gene>